<evidence type="ECO:0000313" key="2">
    <source>
        <dbReference type="Proteomes" id="UP001163255"/>
    </source>
</evidence>
<dbReference type="RefSeq" id="WP_262595335.1">
    <property type="nucleotide sequence ID" value="NZ_CP103300.1"/>
</dbReference>
<reference evidence="1" key="1">
    <citation type="submission" date="2022-10" db="EMBL/GenBank/DDBJ databases">
        <title>Completed Genome Sequence of two octocoral isolated bacterium, Endozoicomonas euniceicola EF212T and Endozoicomonas gorgoniicola PS125T.</title>
        <authorList>
            <person name="Chiou Y.-J."/>
            <person name="Chen Y.-H."/>
        </authorList>
    </citation>
    <scope>NUCLEOTIDE SEQUENCE</scope>
    <source>
        <strain evidence="1">EF212</strain>
    </source>
</reference>
<name>A0ABY6GMH8_9GAMM</name>
<proteinExistence type="predicted"/>
<accession>A0ABY6GMH8</accession>
<dbReference type="Proteomes" id="UP001163255">
    <property type="component" value="Chromosome"/>
</dbReference>
<organism evidence="1 2">
    <name type="scientific">Endozoicomonas euniceicola</name>
    <dbReference type="NCBI Taxonomy" id="1234143"/>
    <lineage>
        <taxon>Bacteria</taxon>
        <taxon>Pseudomonadati</taxon>
        <taxon>Pseudomonadota</taxon>
        <taxon>Gammaproteobacteria</taxon>
        <taxon>Oceanospirillales</taxon>
        <taxon>Endozoicomonadaceae</taxon>
        <taxon>Endozoicomonas</taxon>
    </lineage>
</organism>
<gene>
    <name evidence="1" type="ORF">NX720_13510</name>
</gene>
<protein>
    <submittedName>
        <fullName evidence="1">Uncharacterized protein</fullName>
    </submittedName>
</protein>
<sequence>MKACHHNMGDCTFTLPGFNCVDFAQEVHEKALHYCTGILQAKYKGGSQMVEIGPHCACEPGQQDKGGIHQHPESRRVL</sequence>
<dbReference type="EMBL" id="CP103300">
    <property type="protein sequence ID" value="UYM13934.1"/>
    <property type="molecule type" value="Genomic_DNA"/>
</dbReference>
<evidence type="ECO:0000313" key="1">
    <source>
        <dbReference type="EMBL" id="UYM13934.1"/>
    </source>
</evidence>
<keyword evidence="2" id="KW-1185">Reference proteome</keyword>